<dbReference type="GO" id="GO:0016158">
    <property type="term" value="F:inositol hexakisphosphate 3-phosphatase activity"/>
    <property type="evidence" value="ECO:0007669"/>
    <property type="project" value="InterPro"/>
</dbReference>
<name>A0A6N9HJQ9_9BURK</name>
<evidence type="ECO:0000313" key="4">
    <source>
        <dbReference type="Proteomes" id="UP000448575"/>
    </source>
</evidence>
<accession>A0A6N9HJQ9</accession>
<dbReference type="Pfam" id="PF02333">
    <property type="entry name" value="Phytase"/>
    <property type="match status" value="1"/>
</dbReference>
<gene>
    <name evidence="3" type="ORF">GTP41_17330</name>
</gene>
<dbReference type="Gene3D" id="2.120.10.30">
    <property type="entry name" value="TolB, C-terminal domain"/>
    <property type="match status" value="2"/>
</dbReference>
<sequence>MRLSIVPLLLACSLPATALEAIALPQGASLSTDKRGLLLRGADGAERARLPLRARHLDYRDGTALVVDANTERAIAVSVDAAGGTLAARAVIDGAAVAPDAACLHQDAQGLLHAFLVGKDGQAEQWLLATGGKPQLVRKLALPPHSNACLVHDASATLVVNEEGFGAWAYNADAEAAPERRALALRKPYGKLVSAPETLAPAAQGVALVDHKRQTMQTIALRRDLPPAVVLQPLVQTETMPRMGDAADDPAIWADRQRPGQGRVLGTNKKQGLHVYDLQGKELQLLESGRLNNVDLRQDVLLDGQRFDLAMATQRDDNALVLYTIDSAGTVAEAARFPTPLERIYGICLYQPAGGGLQAFVNDKDGSFLQYRIAHGGGAFSASLVRRFKLGSQPEGCVADDRNGRLFAGEEKRGVWSLDARAEAKAEPRLVLPLGAHLRADVEGMALYHGAQASYLLVSSQGSNSYLVADAAPPHRIRGSFRIGFNSAAGIDGASETDGLDVSAANLGGRFARGMLVVQDGYKRLPDGAQNFKYVAWDDIARALDLP</sequence>
<dbReference type="SUPFAM" id="SSF50956">
    <property type="entry name" value="Thermostable phytase (3-phytase)"/>
    <property type="match status" value="2"/>
</dbReference>
<keyword evidence="1" id="KW-0732">Signal</keyword>
<organism evidence="3 4">
    <name type="scientific">Pseudoduganella guangdongensis</name>
    <dbReference type="NCBI Taxonomy" id="2692179"/>
    <lineage>
        <taxon>Bacteria</taxon>
        <taxon>Pseudomonadati</taxon>
        <taxon>Pseudomonadota</taxon>
        <taxon>Betaproteobacteria</taxon>
        <taxon>Burkholderiales</taxon>
        <taxon>Oxalobacteraceae</taxon>
        <taxon>Telluria group</taxon>
        <taxon>Pseudoduganella</taxon>
    </lineage>
</organism>
<dbReference type="EMBL" id="WWCJ01000012">
    <property type="protein sequence ID" value="MYN03858.1"/>
    <property type="molecule type" value="Genomic_DNA"/>
</dbReference>
<protein>
    <submittedName>
        <fullName evidence="3">Phytase</fullName>
    </submittedName>
</protein>
<dbReference type="InterPro" id="IPR003431">
    <property type="entry name" value="B-propeller_Phytase"/>
</dbReference>
<dbReference type="PROSITE" id="PS51662">
    <property type="entry name" value="BP_PHYTASE"/>
    <property type="match status" value="2"/>
</dbReference>
<comment type="caution">
    <text evidence="3">The sequence shown here is derived from an EMBL/GenBank/DDBJ whole genome shotgun (WGS) entry which is preliminary data.</text>
</comment>
<feature type="chain" id="PRO_5026900176" evidence="1">
    <location>
        <begin position="19"/>
        <end position="547"/>
    </location>
</feature>
<evidence type="ECO:0000313" key="3">
    <source>
        <dbReference type="EMBL" id="MYN03858.1"/>
    </source>
</evidence>
<dbReference type="InterPro" id="IPR011042">
    <property type="entry name" value="6-blade_b-propeller_TolB-like"/>
</dbReference>
<dbReference type="Proteomes" id="UP000448575">
    <property type="component" value="Unassembled WGS sequence"/>
</dbReference>
<feature type="signal peptide" evidence="1">
    <location>
        <begin position="1"/>
        <end position="18"/>
    </location>
</feature>
<keyword evidence="4" id="KW-1185">Reference proteome</keyword>
<evidence type="ECO:0000259" key="2">
    <source>
        <dbReference type="PROSITE" id="PS51662"/>
    </source>
</evidence>
<dbReference type="AlphaFoldDB" id="A0A6N9HJQ9"/>
<feature type="domain" description="BPP" evidence="2">
    <location>
        <begin position="221"/>
        <end position="544"/>
    </location>
</feature>
<proteinExistence type="predicted"/>
<evidence type="ECO:0000256" key="1">
    <source>
        <dbReference type="SAM" id="SignalP"/>
    </source>
</evidence>
<feature type="domain" description="BPP" evidence="2">
    <location>
        <begin position="1"/>
        <end position="209"/>
    </location>
</feature>
<reference evidence="3 4" key="1">
    <citation type="submission" date="2019-12" db="EMBL/GenBank/DDBJ databases">
        <title>Novel species isolated from a subtropical stream in China.</title>
        <authorList>
            <person name="Lu H."/>
        </authorList>
    </citation>
    <scope>NUCLEOTIDE SEQUENCE [LARGE SCALE GENOMIC DNA]</scope>
    <source>
        <strain evidence="3 4">DS3</strain>
    </source>
</reference>